<evidence type="ECO:0000256" key="5">
    <source>
        <dbReference type="ARBA" id="ARBA00023136"/>
    </source>
</evidence>
<dbReference type="CDD" id="cd17328">
    <property type="entry name" value="MFS_spinster_like"/>
    <property type="match status" value="1"/>
</dbReference>
<dbReference type="HOGENOM" id="CLU_001265_5_12_4"/>
<dbReference type="Gene3D" id="1.20.1250.20">
    <property type="entry name" value="MFS general substrate transporter like domains"/>
    <property type="match status" value="1"/>
</dbReference>
<feature type="transmembrane region" description="Helical" evidence="6">
    <location>
        <begin position="153"/>
        <end position="174"/>
    </location>
</feature>
<dbReference type="InterPro" id="IPR036259">
    <property type="entry name" value="MFS_trans_sf"/>
</dbReference>
<keyword evidence="4 6" id="KW-1133">Transmembrane helix</keyword>
<gene>
    <name evidence="8" type="ordered locus">Tint_1573</name>
</gene>
<feature type="transmembrane region" description="Helical" evidence="6">
    <location>
        <begin position="381"/>
        <end position="403"/>
    </location>
</feature>
<feature type="transmembrane region" description="Helical" evidence="6">
    <location>
        <begin position="93"/>
        <end position="112"/>
    </location>
</feature>
<evidence type="ECO:0000313" key="8">
    <source>
        <dbReference type="EMBL" id="ADG30948.1"/>
    </source>
</evidence>
<reference evidence="8" key="1">
    <citation type="submission" date="2010-04" db="EMBL/GenBank/DDBJ databases">
        <title>Complete sequence of Thiomonas intermedia K12.</title>
        <authorList>
            <consortium name="US DOE Joint Genome Institute"/>
            <person name="Lucas S."/>
            <person name="Copeland A."/>
            <person name="Lapidus A."/>
            <person name="Cheng J.-F."/>
            <person name="Bruce D."/>
            <person name="Goodwin L."/>
            <person name="Pitluck S."/>
            <person name="Davenport K."/>
            <person name="Detter J.C."/>
            <person name="Han C."/>
            <person name="Tapia R."/>
            <person name="Land M."/>
            <person name="Hauser L."/>
            <person name="Kyrpides N."/>
            <person name="Ovchinnikova G."/>
            <person name="Kerfeld C.A."/>
            <person name="Cannon G.C."/>
            <person name="Heinhorst S."/>
            <person name="Woyke T."/>
        </authorList>
    </citation>
    <scope>NUCLEOTIDE SEQUENCE [LARGE SCALE GENOMIC DNA]</scope>
    <source>
        <strain evidence="8">K12</strain>
    </source>
</reference>
<dbReference type="eggNOG" id="COG2814">
    <property type="taxonomic scope" value="Bacteria"/>
</dbReference>
<evidence type="ECO:0000256" key="1">
    <source>
        <dbReference type="ARBA" id="ARBA00004141"/>
    </source>
</evidence>
<evidence type="ECO:0000256" key="4">
    <source>
        <dbReference type="ARBA" id="ARBA00022989"/>
    </source>
</evidence>
<proteinExistence type="predicted"/>
<feature type="transmembrane region" description="Helical" evidence="6">
    <location>
        <begin position="248"/>
        <end position="267"/>
    </location>
</feature>
<dbReference type="Pfam" id="PF07690">
    <property type="entry name" value="MFS_1"/>
    <property type="match status" value="1"/>
</dbReference>
<dbReference type="InterPro" id="IPR020846">
    <property type="entry name" value="MFS_dom"/>
</dbReference>
<feature type="transmembrane region" description="Helical" evidence="6">
    <location>
        <begin position="118"/>
        <end position="141"/>
    </location>
</feature>
<evidence type="ECO:0000256" key="2">
    <source>
        <dbReference type="ARBA" id="ARBA00022448"/>
    </source>
</evidence>
<dbReference type="STRING" id="75379.Tint_1573"/>
<feature type="transmembrane region" description="Helical" evidence="6">
    <location>
        <begin position="194"/>
        <end position="215"/>
    </location>
</feature>
<feature type="transmembrane region" description="Helical" evidence="6">
    <location>
        <begin position="24"/>
        <end position="45"/>
    </location>
</feature>
<feature type="transmembrane region" description="Helical" evidence="6">
    <location>
        <begin position="346"/>
        <end position="369"/>
    </location>
</feature>
<feature type="transmembrane region" description="Helical" evidence="6">
    <location>
        <begin position="65"/>
        <end position="86"/>
    </location>
</feature>
<sequence>MKAADYLPSESQAEEDQYPQRKTAVFACIILFLGYTLAFVDRNIVALLVVPIEHDLGLTDVEMGLLQGTAFAVFYSVFGLPIAWAVDRYNRRNIVTVGVAAWSAMTCLAGLSQGFATFFLARIGVGAGEATILPSATSLIADYFPPEARGRALGFFASGIYFGSAIALIGGGLILHRIEGRQIQIPFLGMEQPWQVVLISAGALGIPLIIATLFMREPIRRHQKNRKSNNYATQVQGLLATLKSNPKALWAHFIGFTAMAFAAYGAIGWLPTILIRQYHWTPGMVGIRLGVAALIAGPAGTYFGGFLADRLEKANRPDGKFLVGALAAICTCIPAIILGTSTHQGVTFIAAVVVIFFTSLVWGVAPAALQEIIHGSVLGRVTAIYTALLNLIALGLAAPSIALLSEWMFGKNNGLGQAIAIIVPCATFIALTAFLSGRRAYTNARQCLDKLQ</sequence>
<feature type="domain" description="Major facilitator superfamily (MFS) profile" evidence="7">
    <location>
        <begin position="27"/>
        <end position="441"/>
    </location>
</feature>
<dbReference type="InterPro" id="IPR011701">
    <property type="entry name" value="MFS"/>
</dbReference>
<evidence type="ECO:0000256" key="6">
    <source>
        <dbReference type="SAM" id="Phobius"/>
    </source>
</evidence>
<evidence type="ECO:0000256" key="3">
    <source>
        <dbReference type="ARBA" id="ARBA00022692"/>
    </source>
</evidence>
<dbReference type="GO" id="GO:0022857">
    <property type="term" value="F:transmembrane transporter activity"/>
    <property type="evidence" value="ECO:0007669"/>
    <property type="project" value="InterPro"/>
</dbReference>
<feature type="transmembrane region" description="Helical" evidence="6">
    <location>
        <begin position="415"/>
        <end position="435"/>
    </location>
</feature>
<dbReference type="SUPFAM" id="SSF103473">
    <property type="entry name" value="MFS general substrate transporter"/>
    <property type="match status" value="1"/>
</dbReference>
<dbReference type="InterPro" id="IPR044770">
    <property type="entry name" value="MFS_spinster-like"/>
</dbReference>
<dbReference type="AlphaFoldDB" id="D5X1F2"/>
<keyword evidence="5 6" id="KW-0472">Membrane</keyword>
<comment type="subcellular location">
    <subcellularLocation>
        <location evidence="1">Membrane</location>
        <topology evidence="1">Multi-pass membrane protein</topology>
    </subcellularLocation>
</comment>
<dbReference type="EMBL" id="CP002021">
    <property type="protein sequence ID" value="ADG30948.1"/>
    <property type="molecule type" value="Genomic_DNA"/>
</dbReference>
<keyword evidence="2" id="KW-0813">Transport</keyword>
<organism evidence="8">
    <name type="scientific">Thiomonas intermedia (strain K12)</name>
    <name type="common">Thiobacillus intermedius</name>
    <dbReference type="NCBI Taxonomy" id="75379"/>
    <lineage>
        <taxon>Bacteria</taxon>
        <taxon>Pseudomonadati</taxon>
        <taxon>Pseudomonadota</taxon>
        <taxon>Betaproteobacteria</taxon>
        <taxon>Burkholderiales</taxon>
        <taxon>Thiomonas</taxon>
    </lineage>
</organism>
<evidence type="ECO:0000259" key="7">
    <source>
        <dbReference type="PROSITE" id="PS50850"/>
    </source>
</evidence>
<dbReference type="PANTHER" id="PTHR23505:SF79">
    <property type="entry name" value="PROTEIN SPINSTER"/>
    <property type="match status" value="1"/>
</dbReference>
<accession>D5X1F2</accession>
<dbReference type="KEGG" id="tin:Tint_1573"/>
<dbReference type="GO" id="GO:0016020">
    <property type="term" value="C:membrane"/>
    <property type="evidence" value="ECO:0007669"/>
    <property type="project" value="UniProtKB-SubCell"/>
</dbReference>
<feature type="transmembrane region" description="Helical" evidence="6">
    <location>
        <begin position="321"/>
        <end position="340"/>
    </location>
</feature>
<dbReference type="PANTHER" id="PTHR23505">
    <property type="entry name" value="SPINSTER"/>
    <property type="match status" value="1"/>
</dbReference>
<protein>
    <submittedName>
        <fullName evidence="8">Major facilitator superfamily MFS_1</fullName>
    </submittedName>
</protein>
<feature type="transmembrane region" description="Helical" evidence="6">
    <location>
        <begin position="287"/>
        <end position="309"/>
    </location>
</feature>
<dbReference type="PROSITE" id="PS50850">
    <property type="entry name" value="MFS"/>
    <property type="match status" value="1"/>
</dbReference>
<name>D5X1F2_THIK1</name>
<dbReference type="BioCyc" id="TINT75379:TINT_RS16640-MONOMER"/>
<keyword evidence="3 6" id="KW-0812">Transmembrane</keyword>